<evidence type="ECO:0000313" key="1">
    <source>
        <dbReference type="EMBL" id="NOU96583.1"/>
    </source>
</evidence>
<dbReference type="Proteomes" id="UP000641588">
    <property type="component" value="Unassembled WGS sequence"/>
</dbReference>
<dbReference type="CDD" id="cd01081">
    <property type="entry name" value="Aldose_epim"/>
    <property type="match status" value="1"/>
</dbReference>
<dbReference type="RefSeq" id="WP_171654819.1">
    <property type="nucleotide sequence ID" value="NZ_WHOD01000100.1"/>
</dbReference>
<dbReference type="Pfam" id="PF01263">
    <property type="entry name" value="Aldose_epim"/>
    <property type="match status" value="1"/>
</dbReference>
<dbReference type="SUPFAM" id="SSF74650">
    <property type="entry name" value="Galactose mutarotase-like"/>
    <property type="match status" value="1"/>
</dbReference>
<dbReference type="GO" id="GO:0016853">
    <property type="term" value="F:isomerase activity"/>
    <property type="evidence" value="ECO:0007669"/>
    <property type="project" value="InterPro"/>
</dbReference>
<sequence length="333" mass="37848">MVTINKSYEGLYHQEQAIWLKAGPYEATVLPAVGANLIAFRDTKNEYQFLREPSAEEMEDFKKIPYAHGIPVLFPPNRFEDGKFPWDGKCYQFPVNEAATGNHLHGFVHNIPWEVEHYGADETESRVTLSLKVREGHSVYSFIPHSFTIKLKYTLSESGLLQHVIVQNDGKDSMPCLLAFHTAINAPFAPNSTASDYEFRLTTGQRWELNDRMLPTGKFQPLTENEEKMKAGGLSPFFESMDNHYTAVPQNGRNRMELTDTRNQVTLVYDVGTAYKQWMIWNNNATEGFFCPEPQVNLVNAPSVQLPAEDIGLIGLESGEIWEATSRLYCIKK</sequence>
<organism evidence="1 2">
    <name type="scientific">Paenibacillus foliorum</name>
    <dbReference type="NCBI Taxonomy" id="2654974"/>
    <lineage>
        <taxon>Bacteria</taxon>
        <taxon>Bacillati</taxon>
        <taxon>Bacillota</taxon>
        <taxon>Bacilli</taxon>
        <taxon>Bacillales</taxon>
        <taxon>Paenibacillaceae</taxon>
        <taxon>Paenibacillus</taxon>
    </lineage>
</organism>
<evidence type="ECO:0000313" key="2">
    <source>
        <dbReference type="Proteomes" id="UP000641588"/>
    </source>
</evidence>
<reference evidence="1" key="1">
    <citation type="submission" date="2019-10" db="EMBL/GenBank/DDBJ databases">
        <title>Description of Paenibacillus glebae sp. nov.</title>
        <authorList>
            <person name="Carlier A."/>
            <person name="Qi S."/>
        </authorList>
    </citation>
    <scope>NUCLEOTIDE SEQUENCE</scope>
    <source>
        <strain evidence="1">LMG 31456</strain>
    </source>
</reference>
<dbReference type="InterPro" id="IPR011013">
    <property type="entry name" value="Gal_mutarotase_sf_dom"/>
</dbReference>
<dbReference type="Gene3D" id="2.70.98.10">
    <property type="match status" value="1"/>
</dbReference>
<accession>A0A972GUJ1</accession>
<dbReference type="GO" id="GO:0005975">
    <property type="term" value="P:carbohydrate metabolic process"/>
    <property type="evidence" value="ECO:0007669"/>
    <property type="project" value="InterPro"/>
</dbReference>
<keyword evidence="2" id="KW-1185">Reference proteome</keyword>
<dbReference type="AlphaFoldDB" id="A0A972GUJ1"/>
<comment type="caution">
    <text evidence="1">The sequence shown here is derived from an EMBL/GenBank/DDBJ whole genome shotgun (WGS) entry which is preliminary data.</text>
</comment>
<name>A0A972GUJ1_9BACL</name>
<dbReference type="InterPro" id="IPR014718">
    <property type="entry name" value="GH-type_carb-bd"/>
</dbReference>
<proteinExistence type="predicted"/>
<dbReference type="EMBL" id="WHOD01000100">
    <property type="protein sequence ID" value="NOU96583.1"/>
    <property type="molecule type" value="Genomic_DNA"/>
</dbReference>
<protein>
    <submittedName>
        <fullName evidence="1">Aldose 1-epimerase</fullName>
    </submittedName>
</protein>
<dbReference type="InterPro" id="IPR008183">
    <property type="entry name" value="Aldose_1/G6P_1-epimerase"/>
</dbReference>
<dbReference type="GO" id="GO:0030246">
    <property type="term" value="F:carbohydrate binding"/>
    <property type="evidence" value="ECO:0007669"/>
    <property type="project" value="InterPro"/>
</dbReference>
<gene>
    <name evidence="1" type="ORF">GC093_25670</name>
</gene>